<comment type="similarity">
    <text evidence="2">Belongs to the complex I subunit 4 family.</text>
</comment>
<feature type="transmembrane region" description="Helical" evidence="6">
    <location>
        <begin position="308"/>
        <end position="326"/>
    </location>
</feature>
<dbReference type="AlphaFoldDB" id="A0A381WKC8"/>
<sequence>MEGIILNNLDYPILTVTTFLPLVGALIILLLRREELIKWFALATTITTFFILLPIYTHFDKTTFKMQFVEIYQWIPAWNINYKVGVDGISVLFILLVAILSILCVTASWKAIQTKTKGFFISLLIMESAMIGIFVSLNVFLFYLFWELTLIPMFLLIGVWGGSNRVYAAVKFVLFMLAGSVFMLVGIIVLYYTGGKTFDMLELSKVNYPIELQLWLFLAFFAAFAVKMPMFPIHTWLPDAHTEAPTAGSVILAGILLKMGAYGFLRFSFPMFPHAVKVLFIPLLILSVTAIIYGAYVTLMQKDIKRLIAYSSVSHMGFVTLGLFTLNQTGIEGGLLQMINHGIITGALFLCIGMIYERTHTRMIEDYGGLSKTIPVYVVFFTIFSLAAIGLPGMNAFVGEFLIISGAFKANMVIAAFSIIGIVLGVTYMAWLYYRVVLNEMNPNSKYNLYDLDWREIATLVPLVVLVFLIGVKPGFLLSYMHISVEHLLEQVHTNVPLETFNIHDSMNVIIEHVKELLWRV</sequence>
<dbReference type="InterPro" id="IPR001750">
    <property type="entry name" value="ND/Mrp_TM"/>
</dbReference>
<protein>
    <recommendedName>
        <fullName evidence="7">NADH:quinone oxidoreductase/Mrp antiporter transmembrane domain-containing protein</fullName>
    </recommendedName>
</protein>
<dbReference type="GO" id="GO:0042773">
    <property type="term" value="P:ATP synthesis coupled electron transport"/>
    <property type="evidence" value="ECO:0007669"/>
    <property type="project" value="InterPro"/>
</dbReference>
<proteinExistence type="inferred from homology"/>
<dbReference type="PANTHER" id="PTHR43507">
    <property type="entry name" value="NADH-UBIQUINONE OXIDOREDUCTASE CHAIN 4"/>
    <property type="match status" value="1"/>
</dbReference>
<keyword evidence="3 6" id="KW-0812">Transmembrane</keyword>
<feature type="transmembrane region" description="Helical" evidence="6">
    <location>
        <begin position="12"/>
        <end position="32"/>
    </location>
</feature>
<name>A0A381WKC8_9ZZZZ</name>
<keyword evidence="5 6" id="KW-0472">Membrane</keyword>
<feature type="transmembrane region" description="Helical" evidence="6">
    <location>
        <begin position="119"/>
        <end position="146"/>
    </location>
</feature>
<feature type="transmembrane region" description="Helical" evidence="6">
    <location>
        <begin position="376"/>
        <end position="398"/>
    </location>
</feature>
<evidence type="ECO:0000256" key="5">
    <source>
        <dbReference type="ARBA" id="ARBA00023136"/>
    </source>
</evidence>
<accession>A0A381WKC8</accession>
<dbReference type="GO" id="GO:0048039">
    <property type="term" value="F:ubiquinone binding"/>
    <property type="evidence" value="ECO:0007669"/>
    <property type="project" value="TreeGrafter"/>
</dbReference>
<dbReference type="PRINTS" id="PR01437">
    <property type="entry name" value="NUOXDRDTASE4"/>
</dbReference>
<dbReference type="GO" id="GO:0016020">
    <property type="term" value="C:membrane"/>
    <property type="evidence" value="ECO:0007669"/>
    <property type="project" value="UniProtKB-SubCell"/>
</dbReference>
<evidence type="ECO:0000256" key="2">
    <source>
        <dbReference type="ARBA" id="ARBA00009025"/>
    </source>
</evidence>
<dbReference type="NCBIfam" id="TIGR01972">
    <property type="entry name" value="NDH_I_M"/>
    <property type="match status" value="1"/>
</dbReference>
<feature type="transmembrane region" description="Helical" evidence="6">
    <location>
        <begin position="338"/>
        <end position="356"/>
    </location>
</feature>
<feature type="transmembrane region" description="Helical" evidence="6">
    <location>
        <begin position="246"/>
        <end position="265"/>
    </location>
</feature>
<dbReference type="InterPro" id="IPR003918">
    <property type="entry name" value="NADH_UbQ_OxRdtase"/>
</dbReference>
<feature type="transmembrane region" description="Helical" evidence="6">
    <location>
        <begin position="39"/>
        <end position="59"/>
    </location>
</feature>
<evidence type="ECO:0000256" key="6">
    <source>
        <dbReference type="SAM" id="Phobius"/>
    </source>
</evidence>
<dbReference type="NCBIfam" id="NF004499">
    <property type="entry name" value="PRK05846.1-3"/>
    <property type="match status" value="1"/>
</dbReference>
<evidence type="ECO:0000256" key="4">
    <source>
        <dbReference type="ARBA" id="ARBA00022989"/>
    </source>
</evidence>
<evidence type="ECO:0000256" key="1">
    <source>
        <dbReference type="ARBA" id="ARBA00004141"/>
    </source>
</evidence>
<feature type="transmembrane region" description="Helical" evidence="6">
    <location>
        <begin position="277"/>
        <end position="296"/>
    </location>
</feature>
<evidence type="ECO:0000259" key="7">
    <source>
        <dbReference type="Pfam" id="PF00361"/>
    </source>
</evidence>
<dbReference type="GO" id="GO:0008137">
    <property type="term" value="F:NADH dehydrogenase (ubiquinone) activity"/>
    <property type="evidence" value="ECO:0007669"/>
    <property type="project" value="InterPro"/>
</dbReference>
<reference evidence="8" key="1">
    <citation type="submission" date="2018-05" db="EMBL/GenBank/DDBJ databases">
        <authorList>
            <person name="Lanie J.A."/>
            <person name="Ng W.-L."/>
            <person name="Kazmierczak K.M."/>
            <person name="Andrzejewski T.M."/>
            <person name="Davidsen T.M."/>
            <person name="Wayne K.J."/>
            <person name="Tettelin H."/>
            <person name="Glass J.I."/>
            <person name="Rusch D."/>
            <person name="Podicherti R."/>
            <person name="Tsui H.-C.T."/>
            <person name="Winkler M.E."/>
        </authorList>
    </citation>
    <scope>NUCLEOTIDE SEQUENCE</scope>
</reference>
<dbReference type="EMBL" id="UINC01012025">
    <property type="protein sequence ID" value="SVA52751.1"/>
    <property type="molecule type" value="Genomic_DNA"/>
</dbReference>
<comment type="subcellular location">
    <subcellularLocation>
        <location evidence="1">Membrane</location>
        <topology evidence="1">Multi-pass membrane protein</topology>
    </subcellularLocation>
</comment>
<dbReference type="GO" id="GO:0003954">
    <property type="term" value="F:NADH dehydrogenase activity"/>
    <property type="evidence" value="ECO:0007669"/>
    <property type="project" value="TreeGrafter"/>
</dbReference>
<dbReference type="GO" id="GO:0015990">
    <property type="term" value="P:electron transport coupled proton transport"/>
    <property type="evidence" value="ECO:0007669"/>
    <property type="project" value="TreeGrafter"/>
</dbReference>
<gene>
    <name evidence="8" type="ORF">METZ01_LOCUS105605</name>
</gene>
<organism evidence="8">
    <name type="scientific">marine metagenome</name>
    <dbReference type="NCBI Taxonomy" id="408172"/>
    <lineage>
        <taxon>unclassified sequences</taxon>
        <taxon>metagenomes</taxon>
        <taxon>ecological metagenomes</taxon>
    </lineage>
</organism>
<feature type="transmembrane region" description="Helical" evidence="6">
    <location>
        <begin position="214"/>
        <end position="234"/>
    </location>
</feature>
<dbReference type="PANTHER" id="PTHR43507:SF1">
    <property type="entry name" value="NADH-UBIQUINONE OXIDOREDUCTASE CHAIN 4"/>
    <property type="match status" value="1"/>
</dbReference>
<feature type="transmembrane region" description="Helical" evidence="6">
    <location>
        <begin position="88"/>
        <end position="107"/>
    </location>
</feature>
<feature type="domain" description="NADH:quinone oxidoreductase/Mrp antiporter transmembrane" evidence="7">
    <location>
        <begin position="136"/>
        <end position="424"/>
    </location>
</feature>
<feature type="transmembrane region" description="Helical" evidence="6">
    <location>
        <begin position="166"/>
        <end position="193"/>
    </location>
</feature>
<dbReference type="InterPro" id="IPR010227">
    <property type="entry name" value="NADH_Q_OxRdtase_chainM/4"/>
</dbReference>
<evidence type="ECO:0000313" key="8">
    <source>
        <dbReference type="EMBL" id="SVA52751.1"/>
    </source>
</evidence>
<keyword evidence="4 6" id="KW-1133">Transmembrane helix</keyword>
<feature type="transmembrane region" description="Helical" evidence="6">
    <location>
        <begin position="454"/>
        <end position="472"/>
    </location>
</feature>
<evidence type="ECO:0000256" key="3">
    <source>
        <dbReference type="ARBA" id="ARBA00022692"/>
    </source>
</evidence>
<feature type="transmembrane region" description="Helical" evidence="6">
    <location>
        <begin position="410"/>
        <end position="434"/>
    </location>
</feature>
<dbReference type="Pfam" id="PF00361">
    <property type="entry name" value="Proton_antipo_M"/>
    <property type="match status" value="1"/>
</dbReference>